<evidence type="ECO:0000313" key="1">
    <source>
        <dbReference type="EMBL" id="MBX26676.1"/>
    </source>
</evidence>
<name>A0A2P2M8W8_RHIMU</name>
<dbReference type="AlphaFoldDB" id="A0A2P2M8W8"/>
<accession>A0A2P2M8W8</accession>
<sequence>MYLGLKTCVISVRNEQNGHLQNLHKS</sequence>
<protein>
    <submittedName>
        <fullName evidence="1">Uncharacterized protein</fullName>
    </submittedName>
</protein>
<reference evidence="1" key="1">
    <citation type="submission" date="2018-02" db="EMBL/GenBank/DDBJ databases">
        <title>Rhizophora mucronata_Transcriptome.</title>
        <authorList>
            <person name="Meera S.P."/>
            <person name="Sreeshan A."/>
            <person name="Augustine A."/>
        </authorList>
    </citation>
    <scope>NUCLEOTIDE SEQUENCE</scope>
    <source>
        <tissue evidence="1">Leaf</tissue>
    </source>
</reference>
<organism evidence="1">
    <name type="scientific">Rhizophora mucronata</name>
    <name type="common">Asiatic mangrove</name>
    <dbReference type="NCBI Taxonomy" id="61149"/>
    <lineage>
        <taxon>Eukaryota</taxon>
        <taxon>Viridiplantae</taxon>
        <taxon>Streptophyta</taxon>
        <taxon>Embryophyta</taxon>
        <taxon>Tracheophyta</taxon>
        <taxon>Spermatophyta</taxon>
        <taxon>Magnoliopsida</taxon>
        <taxon>eudicotyledons</taxon>
        <taxon>Gunneridae</taxon>
        <taxon>Pentapetalae</taxon>
        <taxon>rosids</taxon>
        <taxon>fabids</taxon>
        <taxon>Malpighiales</taxon>
        <taxon>Rhizophoraceae</taxon>
        <taxon>Rhizophora</taxon>
    </lineage>
</organism>
<dbReference type="EMBL" id="GGEC01046192">
    <property type="protein sequence ID" value="MBX26676.1"/>
    <property type="molecule type" value="Transcribed_RNA"/>
</dbReference>
<proteinExistence type="predicted"/>